<sequence>MDDRQAIEVLSRIYPRSRRVDDRRGALRRAVDAKRGLILQMHVHGCSRSEIIQQLYREGVQRSDGTPLSPSQLSSLTTRCRILHGEPDPAAPGTTDPVDPAAPSRRRGEEATA</sequence>
<evidence type="ECO:0000313" key="3">
    <source>
        <dbReference type="Proteomes" id="UP000778970"/>
    </source>
</evidence>
<feature type="region of interest" description="Disordered" evidence="1">
    <location>
        <begin position="83"/>
        <end position="113"/>
    </location>
</feature>
<dbReference type="RefSeq" id="WP_027289875.1">
    <property type="nucleotide sequence ID" value="NZ_NRRE01000019.1"/>
</dbReference>
<dbReference type="Proteomes" id="UP000778970">
    <property type="component" value="Unassembled WGS sequence"/>
</dbReference>
<protein>
    <submittedName>
        <fullName evidence="2">Uncharacterized protein</fullName>
    </submittedName>
</protein>
<keyword evidence="3" id="KW-1185">Reference proteome</keyword>
<dbReference type="AlphaFoldDB" id="A0A934QHL4"/>
<name>A0A934QHL4_9PROT</name>
<evidence type="ECO:0000256" key="1">
    <source>
        <dbReference type="SAM" id="MobiDB-lite"/>
    </source>
</evidence>
<reference evidence="2" key="2">
    <citation type="journal article" date="2020" name="Microorganisms">
        <title>Osmotic Adaptation and Compatible Solute Biosynthesis of Phototrophic Bacteria as Revealed from Genome Analyses.</title>
        <authorList>
            <person name="Imhoff J.F."/>
            <person name="Rahn T."/>
            <person name="Kunzel S."/>
            <person name="Keller A."/>
            <person name="Neulinger S.C."/>
        </authorList>
    </citation>
    <scope>NUCLEOTIDE SEQUENCE</scope>
    <source>
        <strain evidence="2">DSM 9154</strain>
    </source>
</reference>
<accession>A0A934QHL4</accession>
<comment type="caution">
    <text evidence="2">The sequence shown here is derived from an EMBL/GenBank/DDBJ whole genome shotgun (WGS) entry which is preliminary data.</text>
</comment>
<dbReference type="EMBL" id="NRRE01000019">
    <property type="protein sequence ID" value="MBK1696675.1"/>
    <property type="molecule type" value="Genomic_DNA"/>
</dbReference>
<evidence type="ECO:0000313" key="2">
    <source>
        <dbReference type="EMBL" id="MBK1696675.1"/>
    </source>
</evidence>
<reference evidence="2" key="1">
    <citation type="submission" date="2017-08" db="EMBL/GenBank/DDBJ databases">
        <authorList>
            <person name="Imhoff J.F."/>
            <person name="Rahn T."/>
            <person name="Kuenzel S."/>
            <person name="Neulinger S.C."/>
        </authorList>
    </citation>
    <scope>NUCLEOTIDE SEQUENCE</scope>
    <source>
        <strain evidence="2">DSM 9154</strain>
    </source>
</reference>
<organism evidence="2 3">
    <name type="scientific">Rhodovibrio salinarum</name>
    <dbReference type="NCBI Taxonomy" id="1087"/>
    <lineage>
        <taxon>Bacteria</taxon>
        <taxon>Pseudomonadati</taxon>
        <taxon>Pseudomonadota</taxon>
        <taxon>Alphaproteobacteria</taxon>
        <taxon>Rhodospirillales</taxon>
        <taxon>Rhodovibrionaceae</taxon>
        <taxon>Rhodovibrio</taxon>
    </lineage>
</organism>
<proteinExistence type="predicted"/>
<gene>
    <name evidence="2" type="ORF">CKO21_05400</name>
</gene>